<comment type="caution">
    <text evidence="2">The sequence shown here is derived from an EMBL/GenBank/DDBJ whole genome shotgun (WGS) entry which is preliminary data.</text>
</comment>
<dbReference type="InterPro" id="IPR016071">
    <property type="entry name" value="Staphylococal_nuclease_OB-fold"/>
</dbReference>
<proteinExistence type="predicted"/>
<keyword evidence="3" id="KW-1185">Reference proteome</keyword>
<dbReference type="InterPro" id="IPR035437">
    <property type="entry name" value="SNase_OB-fold_sf"/>
</dbReference>
<dbReference type="RefSeq" id="WP_194213048.1">
    <property type="nucleotide sequence ID" value="NZ_CP061205.1"/>
</dbReference>
<reference evidence="3" key="1">
    <citation type="journal article" date="2019" name="Int. J. Syst. Evol. Microbiol.">
        <title>The Global Catalogue of Microorganisms (GCM) 10K type strain sequencing project: providing services to taxonomists for standard genome sequencing and annotation.</title>
        <authorList>
            <consortium name="The Broad Institute Genomics Platform"/>
            <consortium name="The Broad Institute Genome Sequencing Center for Infectious Disease"/>
            <person name="Wu L."/>
            <person name="Ma J."/>
        </authorList>
    </citation>
    <scope>NUCLEOTIDE SEQUENCE [LARGE SCALE GENOMIC DNA]</scope>
    <source>
        <strain evidence="3">KCTC 62164</strain>
    </source>
</reference>
<dbReference type="Pfam" id="PF00565">
    <property type="entry name" value="SNase"/>
    <property type="match status" value="1"/>
</dbReference>
<dbReference type="Proteomes" id="UP001595444">
    <property type="component" value="Unassembled WGS sequence"/>
</dbReference>
<gene>
    <name evidence="2" type="ORF">ACFOKA_14585</name>
</gene>
<organism evidence="2 3">
    <name type="scientific">Kordiimonas pumila</name>
    <dbReference type="NCBI Taxonomy" id="2161677"/>
    <lineage>
        <taxon>Bacteria</taxon>
        <taxon>Pseudomonadati</taxon>
        <taxon>Pseudomonadota</taxon>
        <taxon>Alphaproteobacteria</taxon>
        <taxon>Kordiimonadales</taxon>
        <taxon>Kordiimonadaceae</taxon>
        <taxon>Kordiimonas</taxon>
    </lineage>
</organism>
<accession>A0ABV7D831</accession>
<feature type="domain" description="TNase-like" evidence="1">
    <location>
        <begin position="25"/>
        <end position="128"/>
    </location>
</feature>
<dbReference type="EMBL" id="JBHRSL010000010">
    <property type="protein sequence ID" value="MFC3053139.1"/>
    <property type="molecule type" value="Genomic_DNA"/>
</dbReference>
<sequence length="137" mass="15509">MTWPLAFIFVVIFMVYATTTTADIELVGAEVRHVYDGDTITVKMHDTYTVERVRLLDIDTAELGSAKCVRERALALKQRDTLKSLLTTNVSLAIEGRDRYGRLLAVVYNEHHENVNATMLRTGYARPYAGGIRRGWC</sequence>
<dbReference type="PROSITE" id="PS01284">
    <property type="entry name" value="TNASE_2"/>
    <property type="match status" value="1"/>
</dbReference>
<dbReference type="SMART" id="SM00318">
    <property type="entry name" value="SNc"/>
    <property type="match status" value="1"/>
</dbReference>
<evidence type="ECO:0000313" key="2">
    <source>
        <dbReference type="EMBL" id="MFC3053139.1"/>
    </source>
</evidence>
<dbReference type="Gene3D" id="2.40.50.90">
    <property type="match status" value="1"/>
</dbReference>
<protein>
    <submittedName>
        <fullName evidence="2">Thermonuclease family protein</fullName>
    </submittedName>
</protein>
<evidence type="ECO:0000313" key="3">
    <source>
        <dbReference type="Proteomes" id="UP001595444"/>
    </source>
</evidence>
<dbReference type="PROSITE" id="PS50830">
    <property type="entry name" value="TNASE_3"/>
    <property type="match status" value="1"/>
</dbReference>
<dbReference type="SUPFAM" id="SSF50199">
    <property type="entry name" value="Staphylococcal nuclease"/>
    <property type="match status" value="1"/>
</dbReference>
<name>A0ABV7D831_9PROT</name>
<dbReference type="InterPro" id="IPR002071">
    <property type="entry name" value="Thermonucl_AS"/>
</dbReference>
<evidence type="ECO:0000259" key="1">
    <source>
        <dbReference type="PROSITE" id="PS50830"/>
    </source>
</evidence>